<feature type="transmembrane region" description="Helical" evidence="1">
    <location>
        <begin position="7"/>
        <end position="25"/>
    </location>
</feature>
<proteinExistence type="predicted"/>
<organism evidence="2 3">
    <name type="scientific">Sporosarcina psychrophila</name>
    <name type="common">Bacillus psychrophilus</name>
    <dbReference type="NCBI Taxonomy" id="1476"/>
    <lineage>
        <taxon>Bacteria</taxon>
        <taxon>Bacillati</taxon>
        <taxon>Bacillota</taxon>
        <taxon>Bacilli</taxon>
        <taxon>Bacillales</taxon>
        <taxon>Caryophanaceae</taxon>
        <taxon>Sporosarcina</taxon>
    </lineage>
</organism>
<evidence type="ECO:0000313" key="2">
    <source>
        <dbReference type="EMBL" id="HJF34314.1"/>
    </source>
</evidence>
<gene>
    <name evidence="2" type="ORF">K8V56_21325</name>
</gene>
<sequence length="75" mass="8397">MKLLKDTMMYTITFFAIALGIKLIFDFTSVASVFEKGIWTGVGISLSALVLLFLVVLIMKLISKSIFKFKTSKNN</sequence>
<reference evidence="2" key="1">
    <citation type="journal article" date="2021" name="PeerJ">
        <title>Extensive microbial diversity within the chicken gut microbiome revealed by metagenomics and culture.</title>
        <authorList>
            <person name="Gilroy R."/>
            <person name="Ravi A."/>
            <person name="Getino M."/>
            <person name="Pursley I."/>
            <person name="Horton D.L."/>
            <person name="Alikhan N.F."/>
            <person name="Baker D."/>
            <person name="Gharbi K."/>
            <person name="Hall N."/>
            <person name="Watson M."/>
            <person name="Adriaenssens E.M."/>
            <person name="Foster-Nyarko E."/>
            <person name="Jarju S."/>
            <person name="Secka A."/>
            <person name="Antonio M."/>
            <person name="Oren A."/>
            <person name="Chaudhuri R.R."/>
            <person name="La Ragione R."/>
            <person name="Hildebrand F."/>
            <person name="Pallen M.J."/>
        </authorList>
    </citation>
    <scope>NUCLEOTIDE SEQUENCE</scope>
    <source>
        <strain evidence="2">CHK171-7178</strain>
    </source>
</reference>
<keyword evidence="1" id="KW-0812">Transmembrane</keyword>
<comment type="caution">
    <text evidence="2">The sequence shown here is derived from an EMBL/GenBank/DDBJ whole genome shotgun (WGS) entry which is preliminary data.</text>
</comment>
<reference evidence="2" key="2">
    <citation type="submission" date="2021-09" db="EMBL/GenBank/DDBJ databases">
        <authorList>
            <person name="Gilroy R."/>
        </authorList>
    </citation>
    <scope>NUCLEOTIDE SEQUENCE</scope>
    <source>
        <strain evidence="2">CHK171-7178</strain>
    </source>
</reference>
<keyword evidence="1" id="KW-1133">Transmembrane helix</keyword>
<keyword evidence="1" id="KW-0472">Membrane</keyword>
<name>A0A921G351_SPOPS</name>
<feature type="transmembrane region" description="Helical" evidence="1">
    <location>
        <begin position="37"/>
        <end position="62"/>
    </location>
</feature>
<evidence type="ECO:0000313" key="3">
    <source>
        <dbReference type="Proteomes" id="UP000698173"/>
    </source>
</evidence>
<dbReference type="Proteomes" id="UP000698173">
    <property type="component" value="Unassembled WGS sequence"/>
</dbReference>
<dbReference type="AlphaFoldDB" id="A0A921G351"/>
<evidence type="ECO:0000256" key="1">
    <source>
        <dbReference type="SAM" id="Phobius"/>
    </source>
</evidence>
<protein>
    <submittedName>
        <fullName evidence="2">Uncharacterized protein</fullName>
    </submittedName>
</protein>
<accession>A0A921G351</accession>
<dbReference type="EMBL" id="DYWT01000318">
    <property type="protein sequence ID" value="HJF34314.1"/>
    <property type="molecule type" value="Genomic_DNA"/>
</dbReference>